<accession>A0A2N3VDP2</accession>
<sequence>MVGSRSRIISIVVLVWLLIGILAAGQRGYYTERDQNCATLGTIAVTIIAGPLNYVGANPKVDDCDLPQPS</sequence>
<protein>
    <submittedName>
        <fullName evidence="1">Uncharacterized protein</fullName>
    </submittedName>
</protein>
<proteinExistence type="predicted"/>
<organism evidence="1 2">
    <name type="scientific">Nocardia fluminea</name>
    <dbReference type="NCBI Taxonomy" id="134984"/>
    <lineage>
        <taxon>Bacteria</taxon>
        <taxon>Bacillati</taxon>
        <taxon>Actinomycetota</taxon>
        <taxon>Actinomycetes</taxon>
        <taxon>Mycobacteriales</taxon>
        <taxon>Nocardiaceae</taxon>
        <taxon>Nocardia</taxon>
    </lineage>
</organism>
<name>A0A2N3VDP2_9NOCA</name>
<evidence type="ECO:0000313" key="2">
    <source>
        <dbReference type="Proteomes" id="UP000233766"/>
    </source>
</evidence>
<dbReference type="AlphaFoldDB" id="A0A2N3VDP2"/>
<comment type="caution">
    <text evidence="1">The sequence shown here is derived from an EMBL/GenBank/DDBJ whole genome shotgun (WGS) entry which is preliminary data.</text>
</comment>
<dbReference type="Proteomes" id="UP000233766">
    <property type="component" value="Unassembled WGS sequence"/>
</dbReference>
<dbReference type="EMBL" id="PJMW01000002">
    <property type="protein sequence ID" value="PKV79752.1"/>
    <property type="molecule type" value="Genomic_DNA"/>
</dbReference>
<evidence type="ECO:0000313" key="1">
    <source>
        <dbReference type="EMBL" id="PKV79752.1"/>
    </source>
</evidence>
<gene>
    <name evidence="1" type="ORF">ATK86_4165</name>
</gene>
<keyword evidence="2" id="KW-1185">Reference proteome</keyword>
<dbReference type="OrthoDB" id="4950701at2"/>
<dbReference type="RefSeq" id="WP_101465832.1">
    <property type="nucleotide sequence ID" value="NZ_JBFAAM010000003.1"/>
</dbReference>
<reference evidence="1 2" key="1">
    <citation type="submission" date="2017-12" db="EMBL/GenBank/DDBJ databases">
        <title>Sequencing the genomes of 1000 Actinobacteria strains.</title>
        <authorList>
            <person name="Klenk H.-P."/>
        </authorList>
    </citation>
    <scope>NUCLEOTIDE SEQUENCE [LARGE SCALE GENOMIC DNA]</scope>
    <source>
        <strain evidence="1 2">DSM 44489</strain>
    </source>
</reference>